<dbReference type="PANTHER" id="PTHR15414">
    <property type="entry name" value="OS-9-RELATED"/>
    <property type="match status" value="1"/>
</dbReference>
<dbReference type="STRING" id="6313.A0A0K0D033"/>
<reference evidence="7" key="1">
    <citation type="submission" date="2012-09" db="EMBL/GenBank/DDBJ databases">
        <authorList>
            <person name="Martin A.A."/>
        </authorList>
    </citation>
    <scope>NUCLEOTIDE SEQUENCE</scope>
</reference>
<organism evidence="7 8">
    <name type="scientific">Angiostrongylus cantonensis</name>
    <name type="common">Rat lungworm</name>
    <dbReference type="NCBI Taxonomy" id="6313"/>
    <lineage>
        <taxon>Eukaryota</taxon>
        <taxon>Metazoa</taxon>
        <taxon>Ecdysozoa</taxon>
        <taxon>Nematoda</taxon>
        <taxon>Chromadorea</taxon>
        <taxon>Rhabditida</taxon>
        <taxon>Rhabditina</taxon>
        <taxon>Rhabditomorpha</taxon>
        <taxon>Strongyloidea</taxon>
        <taxon>Metastrongylidae</taxon>
        <taxon>Angiostrongylus</taxon>
    </lineage>
</organism>
<dbReference type="Gene3D" id="2.70.130.10">
    <property type="entry name" value="Mannose-6-phosphate receptor binding domain"/>
    <property type="match status" value="1"/>
</dbReference>
<evidence type="ECO:0000313" key="7">
    <source>
        <dbReference type="Proteomes" id="UP000035642"/>
    </source>
</evidence>
<dbReference type="InterPro" id="IPR009011">
    <property type="entry name" value="Man6P_isomerase_rcpt-bd_dom_sf"/>
</dbReference>
<keyword evidence="4" id="KW-1015">Disulfide bond</keyword>
<keyword evidence="5" id="KW-1133">Transmembrane helix</keyword>
<feature type="domain" description="MRH" evidence="6">
    <location>
        <begin position="98"/>
        <end position="219"/>
    </location>
</feature>
<name>A0A0K0D033_ANGCA</name>
<dbReference type="AlphaFoldDB" id="A0A0K0D033"/>
<dbReference type="GO" id="GO:0005788">
    <property type="term" value="C:endoplasmic reticulum lumen"/>
    <property type="evidence" value="ECO:0007669"/>
    <property type="project" value="TreeGrafter"/>
</dbReference>
<dbReference type="InterPro" id="IPR044865">
    <property type="entry name" value="MRH_dom"/>
</dbReference>
<evidence type="ECO:0000313" key="8">
    <source>
        <dbReference type="WBParaSite" id="ACAC_0000340101-mRNA-1"/>
    </source>
</evidence>
<dbReference type="WBParaSite" id="ACAC_0000340101-mRNA-1">
    <property type="protein sequence ID" value="ACAC_0000340101-mRNA-1"/>
    <property type="gene ID" value="ACAC_0000340101"/>
</dbReference>
<reference evidence="8" key="2">
    <citation type="submission" date="2017-02" db="UniProtKB">
        <authorList>
            <consortium name="WormBaseParasite"/>
        </authorList>
    </citation>
    <scope>IDENTIFICATION</scope>
</reference>
<dbReference type="InterPro" id="IPR045149">
    <property type="entry name" value="OS-9-like"/>
</dbReference>
<keyword evidence="3" id="KW-0256">Endoplasmic reticulum</keyword>
<evidence type="ECO:0000256" key="1">
    <source>
        <dbReference type="ARBA" id="ARBA00004240"/>
    </source>
</evidence>
<feature type="transmembrane region" description="Helical" evidence="5">
    <location>
        <begin position="227"/>
        <end position="250"/>
    </location>
</feature>
<dbReference type="PANTHER" id="PTHR15414:SF5">
    <property type="entry name" value="PROTEIN OS-9"/>
    <property type="match status" value="1"/>
</dbReference>
<sequence>MTWKKSRLYEPDISNILSGIDPSFNLSTISSKNKQSILEKIFSDLPPDDDEGYVFVKSKTGQSFACKLPVSEITEKPQPTSYNPKYLAELITASFYINNCISKDNGWWKYKLCRGVNVKQWHGAKNEAQQVSNSLGIFLGKYSIAPYEFSTQDRLMYLEEHYEGGTLCDLHDKKSARKTAVRYECDPQLSTSEAYIDHVEEVVSCEYVITVKVGSLCSLSAFMPPNLVSFFFVIYLAVVMHVLTLLPVFIRRRISIDIRNIFMLRISCMIFSTSDKYSAFFVLSFFR</sequence>
<keyword evidence="5" id="KW-0812">Transmembrane</keyword>
<evidence type="ECO:0000259" key="6">
    <source>
        <dbReference type="PROSITE" id="PS51914"/>
    </source>
</evidence>
<feature type="transmembrane region" description="Helical" evidence="5">
    <location>
        <begin position="262"/>
        <end position="286"/>
    </location>
</feature>
<evidence type="ECO:0000256" key="4">
    <source>
        <dbReference type="ARBA" id="ARBA00023157"/>
    </source>
</evidence>
<dbReference type="GO" id="GO:0030968">
    <property type="term" value="P:endoplasmic reticulum unfolded protein response"/>
    <property type="evidence" value="ECO:0007669"/>
    <property type="project" value="InterPro"/>
</dbReference>
<keyword evidence="5" id="KW-0472">Membrane</keyword>
<dbReference type="InterPro" id="IPR012913">
    <property type="entry name" value="OS9-like_dom"/>
</dbReference>
<keyword evidence="2" id="KW-0732">Signal</keyword>
<evidence type="ECO:0000256" key="3">
    <source>
        <dbReference type="ARBA" id="ARBA00022824"/>
    </source>
</evidence>
<protein>
    <submittedName>
        <fullName evidence="8">PRKCSH domain-containing protein</fullName>
    </submittedName>
</protein>
<proteinExistence type="predicted"/>
<evidence type="ECO:0000256" key="2">
    <source>
        <dbReference type="ARBA" id="ARBA00022729"/>
    </source>
</evidence>
<comment type="subcellular location">
    <subcellularLocation>
        <location evidence="1">Endoplasmic reticulum</location>
    </subcellularLocation>
</comment>
<dbReference type="PROSITE" id="PS51914">
    <property type="entry name" value="MRH"/>
    <property type="match status" value="1"/>
</dbReference>
<keyword evidence="7" id="KW-1185">Reference proteome</keyword>
<dbReference type="GO" id="GO:0030970">
    <property type="term" value="P:retrograde protein transport, ER to cytosol"/>
    <property type="evidence" value="ECO:0007669"/>
    <property type="project" value="TreeGrafter"/>
</dbReference>
<dbReference type="Proteomes" id="UP000035642">
    <property type="component" value="Unassembled WGS sequence"/>
</dbReference>
<dbReference type="Pfam" id="PF07915">
    <property type="entry name" value="PRKCSH"/>
    <property type="match status" value="1"/>
</dbReference>
<evidence type="ECO:0000256" key="5">
    <source>
        <dbReference type="SAM" id="Phobius"/>
    </source>
</evidence>
<accession>A0A0K0D033</accession>
<dbReference type="SUPFAM" id="SSF50911">
    <property type="entry name" value="Mannose 6-phosphate receptor domain"/>
    <property type="match status" value="1"/>
</dbReference>